<protein>
    <submittedName>
        <fullName evidence="2">Uncharacterized protein</fullName>
    </submittedName>
</protein>
<dbReference type="AlphaFoldDB" id="A0AAE1PAJ2"/>
<evidence type="ECO:0000256" key="1">
    <source>
        <dbReference type="SAM" id="MobiDB-lite"/>
    </source>
</evidence>
<proteinExistence type="predicted"/>
<keyword evidence="3" id="KW-1185">Reference proteome</keyword>
<sequence length="192" mass="20998">MVTQADTRPPRCSRLPTRPLAPASTSRPSTPTHTSHNTLHLSHPTCQGKMVTLSCSVSDVMSTNVMVIVVNCRYVRDLLLGPHVDGTMSHPFDHAGHDMRAMYVAKMAYDPSKMGYDPTKMGYDPSLASMTNPRTNMMKPDMLAQHLKPHDAASLLHHFPNMAAAAAASYPYHGYDTTTTLQAVAGVPHQDM</sequence>
<evidence type="ECO:0000313" key="2">
    <source>
        <dbReference type="EMBL" id="KAK4303792.1"/>
    </source>
</evidence>
<evidence type="ECO:0000313" key="3">
    <source>
        <dbReference type="Proteomes" id="UP001292094"/>
    </source>
</evidence>
<name>A0AAE1PAJ2_9EUCA</name>
<accession>A0AAE1PAJ2</accession>
<comment type="caution">
    <text evidence="2">The sequence shown here is derived from an EMBL/GenBank/DDBJ whole genome shotgun (WGS) entry which is preliminary data.</text>
</comment>
<dbReference type="Proteomes" id="UP001292094">
    <property type="component" value="Unassembled WGS sequence"/>
</dbReference>
<organism evidence="2 3">
    <name type="scientific">Petrolisthes manimaculis</name>
    <dbReference type="NCBI Taxonomy" id="1843537"/>
    <lineage>
        <taxon>Eukaryota</taxon>
        <taxon>Metazoa</taxon>
        <taxon>Ecdysozoa</taxon>
        <taxon>Arthropoda</taxon>
        <taxon>Crustacea</taxon>
        <taxon>Multicrustacea</taxon>
        <taxon>Malacostraca</taxon>
        <taxon>Eumalacostraca</taxon>
        <taxon>Eucarida</taxon>
        <taxon>Decapoda</taxon>
        <taxon>Pleocyemata</taxon>
        <taxon>Anomura</taxon>
        <taxon>Galatheoidea</taxon>
        <taxon>Porcellanidae</taxon>
        <taxon>Petrolisthes</taxon>
    </lineage>
</organism>
<dbReference type="EMBL" id="JAWZYT010002527">
    <property type="protein sequence ID" value="KAK4303792.1"/>
    <property type="molecule type" value="Genomic_DNA"/>
</dbReference>
<gene>
    <name evidence="2" type="ORF">Pmani_024222</name>
</gene>
<reference evidence="2" key="1">
    <citation type="submission" date="2023-11" db="EMBL/GenBank/DDBJ databases">
        <title>Genome assemblies of two species of porcelain crab, Petrolisthes cinctipes and Petrolisthes manimaculis (Anomura: Porcellanidae).</title>
        <authorList>
            <person name="Angst P."/>
        </authorList>
    </citation>
    <scope>NUCLEOTIDE SEQUENCE</scope>
    <source>
        <strain evidence="2">PB745_02</strain>
        <tissue evidence="2">Gill</tissue>
    </source>
</reference>
<feature type="region of interest" description="Disordered" evidence="1">
    <location>
        <begin position="1"/>
        <end position="43"/>
    </location>
</feature>
<feature type="compositionally biased region" description="Low complexity" evidence="1">
    <location>
        <begin position="18"/>
        <end position="43"/>
    </location>
</feature>